<evidence type="ECO:0000313" key="1">
    <source>
        <dbReference type="EMBL" id="MFB2839366.1"/>
    </source>
</evidence>
<dbReference type="Proteomes" id="UP001576780">
    <property type="component" value="Unassembled WGS sequence"/>
</dbReference>
<gene>
    <name evidence="1" type="ORF">ACE1CA_33165</name>
</gene>
<protein>
    <submittedName>
        <fullName evidence="1">Uncharacterized protein</fullName>
    </submittedName>
</protein>
<organism evidence="1 2">
    <name type="scientific">Floridaenema evergladense BLCC-F167</name>
    <dbReference type="NCBI Taxonomy" id="3153639"/>
    <lineage>
        <taxon>Bacteria</taxon>
        <taxon>Bacillati</taxon>
        <taxon>Cyanobacteriota</taxon>
        <taxon>Cyanophyceae</taxon>
        <taxon>Oscillatoriophycideae</taxon>
        <taxon>Aerosakkonematales</taxon>
        <taxon>Aerosakkonemataceae</taxon>
        <taxon>Floridanema</taxon>
        <taxon>Floridanema evergladense</taxon>
    </lineage>
</organism>
<accession>A0ABV4WWW7</accession>
<evidence type="ECO:0000313" key="2">
    <source>
        <dbReference type="Proteomes" id="UP001576780"/>
    </source>
</evidence>
<dbReference type="RefSeq" id="WP_413281641.1">
    <property type="nucleotide sequence ID" value="NZ_JBHFNT010000305.1"/>
</dbReference>
<dbReference type="SUPFAM" id="SSF82171">
    <property type="entry name" value="DPP6 N-terminal domain-like"/>
    <property type="match status" value="1"/>
</dbReference>
<keyword evidence="2" id="KW-1185">Reference proteome</keyword>
<reference evidence="1 2" key="1">
    <citation type="submission" date="2024-09" db="EMBL/GenBank/DDBJ databases">
        <title>Floridaenema gen nov. (Aerosakkonemataceae, Aerosakkonematales ord. nov., Cyanobacteria) from benthic tropical and subtropical fresh waters, with the description of four new species.</title>
        <authorList>
            <person name="Moretto J.A."/>
            <person name="Berthold D.E."/>
            <person name="Lefler F.W."/>
            <person name="Huang I.-S."/>
            <person name="Laughinghouse H. IV."/>
        </authorList>
    </citation>
    <scope>NUCLEOTIDE SEQUENCE [LARGE SCALE GENOMIC DNA]</scope>
    <source>
        <strain evidence="1 2">BLCC-F167</strain>
    </source>
</reference>
<sequence length="298" mass="32094">MFKNSLDIGQYVIKPRQLAVATVLLVASALVAGNLSASPKKVAQAKPATQEVPNQKTVPGVRTAPAAIEPSQEQADPLGSPYPVPWEWVMSTHEQVSASKGSGIRFYRTPSVISPDGKYAAYSRVQLQVKPELYKSHVSSVMFVENLQTKELQVVTASSPLANNPNKAKEPGDMPGIVTILIPVSWSPTGDRLLARQFEGSLSASDASDYAVVWERNTGRSNTVIPSNAAEYGSAILLGWSKVNPQNVIFQAGELGDEKRQLWAVNMGGKTVAAKQEDQPIVFGQTVKQAWAGPQASW</sequence>
<dbReference type="EMBL" id="JBHFNT010000305">
    <property type="protein sequence ID" value="MFB2839366.1"/>
    <property type="molecule type" value="Genomic_DNA"/>
</dbReference>
<name>A0ABV4WWW7_9CYAN</name>
<proteinExistence type="predicted"/>
<comment type="caution">
    <text evidence="1">The sequence shown here is derived from an EMBL/GenBank/DDBJ whole genome shotgun (WGS) entry which is preliminary data.</text>
</comment>